<organism evidence="1 2">
    <name type="scientific">Cordylochernes scorpioides</name>
    <dbReference type="NCBI Taxonomy" id="51811"/>
    <lineage>
        <taxon>Eukaryota</taxon>
        <taxon>Metazoa</taxon>
        <taxon>Ecdysozoa</taxon>
        <taxon>Arthropoda</taxon>
        <taxon>Chelicerata</taxon>
        <taxon>Arachnida</taxon>
        <taxon>Pseudoscorpiones</taxon>
        <taxon>Cheliferoidea</taxon>
        <taxon>Chernetidae</taxon>
        <taxon>Cordylochernes</taxon>
    </lineage>
</organism>
<name>A0ABY6LBD9_9ARAC</name>
<protein>
    <recommendedName>
        <fullName evidence="3">Transposase</fullName>
    </recommendedName>
</protein>
<dbReference type="Gene3D" id="3.30.420.10">
    <property type="entry name" value="Ribonuclease H-like superfamily/Ribonuclease H"/>
    <property type="match status" value="1"/>
</dbReference>
<evidence type="ECO:0008006" key="3">
    <source>
        <dbReference type="Google" id="ProtNLM"/>
    </source>
</evidence>
<dbReference type="EMBL" id="CP092878">
    <property type="protein sequence ID" value="UYV78486.1"/>
    <property type="molecule type" value="Genomic_DNA"/>
</dbReference>
<keyword evidence="2" id="KW-1185">Reference proteome</keyword>
<dbReference type="InterPro" id="IPR052709">
    <property type="entry name" value="Transposase-MT_Hybrid"/>
</dbReference>
<evidence type="ECO:0000313" key="1">
    <source>
        <dbReference type="EMBL" id="UYV78486.1"/>
    </source>
</evidence>
<dbReference type="PANTHER" id="PTHR46060:SF1">
    <property type="entry name" value="MARINER MOS1 TRANSPOSASE-LIKE PROTEIN"/>
    <property type="match status" value="1"/>
</dbReference>
<sequence>MKKVIVALACDIFDTRLETVVANNERALERYEIEREGFLDRIVTGDESWIHHYIPDSKRSSAEWHHKDYLSKDQTVNRLVYSELLEKYIKPNIRFKRRGLLSKGLQHDNARPHVSNLIIEAINKLNFKVIILIYSPDLGPSEYYSFGYLKIFLKGMTFKTDDEVENAGHG</sequence>
<dbReference type="PANTHER" id="PTHR46060">
    <property type="entry name" value="MARINER MOS1 TRANSPOSASE-LIKE PROTEIN"/>
    <property type="match status" value="1"/>
</dbReference>
<evidence type="ECO:0000313" key="2">
    <source>
        <dbReference type="Proteomes" id="UP001235939"/>
    </source>
</evidence>
<dbReference type="Proteomes" id="UP001235939">
    <property type="component" value="Chromosome 16"/>
</dbReference>
<reference evidence="1 2" key="1">
    <citation type="submission" date="2022-01" db="EMBL/GenBank/DDBJ databases">
        <title>A chromosomal length assembly of Cordylochernes scorpioides.</title>
        <authorList>
            <person name="Zeh D."/>
            <person name="Zeh J."/>
        </authorList>
    </citation>
    <scope>NUCLEOTIDE SEQUENCE [LARGE SCALE GENOMIC DNA]</scope>
    <source>
        <strain evidence="1">IN4F17</strain>
        <tissue evidence="1">Whole Body</tissue>
    </source>
</reference>
<gene>
    <name evidence="1" type="ORF">LAZ67_16001702</name>
</gene>
<dbReference type="InterPro" id="IPR036397">
    <property type="entry name" value="RNaseH_sf"/>
</dbReference>
<accession>A0ABY6LBD9</accession>
<proteinExistence type="predicted"/>